<dbReference type="Proteomes" id="UP000189857">
    <property type="component" value="Unassembled WGS sequence"/>
</dbReference>
<name>A0A1T4LS43_9FIRM</name>
<evidence type="ECO:0000313" key="1">
    <source>
        <dbReference type="EMBL" id="SJZ57348.1"/>
    </source>
</evidence>
<sequence>MEIGSFIELQFDKGKEYYRDNNIIRLNTGRAAIWHSLRILGCDCIWIPYYQCDTVRDFLLKKGVTIKYYHIDKMFNPLDINQKSGEAVLLVNYFGVMSFDRINELALMFHNVIIDNSQSFFSKPNESCLNVYSCRKFIGVPDGAYVIGSDVNRFIEEYDKCFSSDTSLFLLQRIEYGCEGKAYKNRELNEKRLDSEDCMIMSDLTRVILDGTDYEYIIKKRIENFNYARKLFDGINCIDASMYYDETTIPMVYPFVYEDDELMLKLQKAKHFQGHWWNYICDEMNDKAFEYWLSRFMIPITIDQRYSFKDIEYIYSIVTNKEDFI</sequence>
<evidence type="ECO:0000313" key="2">
    <source>
        <dbReference type="Proteomes" id="UP000189857"/>
    </source>
</evidence>
<dbReference type="SUPFAM" id="SSF53383">
    <property type="entry name" value="PLP-dependent transferases"/>
    <property type="match status" value="1"/>
</dbReference>
<dbReference type="AlphaFoldDB" id="A0A1T4LS43"/>
<dbReference type="EMBL" id="FUXA01000006">
    <property type="protein sequence ID" value="SJZ57348.1"/>
    <property type="molecule type" value="Genomic_DNA"/>
</dbReference>
<dbReference type="RefSeq" id="WP_078786751.1">
    <property type="nucleotide sequence ID" value="NZ_FMTO01000004.1"/>
</dbReference>
<reference evidence="1 2" key="1">
    <citation type="submission" date="2017-02" db="EMBL/GenBank/DDBJ databases">
        <authorList>
            <person name="Peterson S.W."/>
        </authorList>
    </citation>
    <scope>NUCLEOTIDE SEQUENCE [LARGE SCALE GENOMIC DNA]</scope>
    <source>
        <strain evidence="1 2">ATCC 17233</strain>
    </source>
</reference>
<dbReference type="OrthoDB" id="8955051at2"/>
<dbReference type="Gene3D" id="3.40.640.10">
    <property type="entry name" value="Type I PLP-dependent aspartate aminotransferase-like (Major domain)"/>
    <property type="match status" value="1"/>
</dbReference>
<organism evidence="1 2">
    <name type="scientific">Eubacterium ruminantium</name>
    <dbReference type="NCBI Taxonomy" id="42322"/>
    <lineage>
        <taxon>Bacteria</taxon>
        <taxon>Bacillati</taxon>
        <taxon>Bacillota</taxon>
        <taxon>Clostridia</taxon>
        <taxon>Eubacteriales</taxon>
        <taxon>Eubacteriaceae</taxon>
        <taxon>Eubacterium</taxon>
    </lineage>
</organism>
<gene>
    <name evidence="1" type="ORF">SAMN02745110_00895</name>
</gene>
<protein>
    <recommendedName>
        <fullName evidence="3">dTDP-4-amino-4,6-dideoxygalactose transaminase</fullName>
    </recommendedName>
</protein>
<dbReference type="InterPro" id="IPR015424">
    <property type="entry name" value="PyrdxlP-dep_Trfase"/>
</dbReference>
<evidence type="ECO:0008006" key="3">
    <source>
        <dbReference type="Google" id="ProtNLM"/>
    </source>
</evidence>
<accession>A0A1T4LS43</accession>
<dbReference type="InterPro" id="IPR015421">
    <property type="entry name" value="PyrdxlP-dep_Trfase_major"/>
</dbReference>
<proteinExistence type="predicted"/>
<keyword evidence="2" id="KW-1185">Reference proteome</keyword>